<organism evidence="2 3">
    <name type="scientific">Arabis nemorensis</name>
    <dbReference type="NCBI Taxonomy" id="586526"/>
    <lineage>
        <taxon>Eukaryota</taxon>
        <taxon>Viridiplantae</taxon>
        <taxon>Streptophyta</taxon>
        <taxon>Embryophyta</taxon>
        <taxon>Tracheophyta</taxon>
        <taxon>Spermatophyta</taxon>
        <taxon>Magnoliopsida</taxon>
        <taxon>eudicotyledons</taxon>
        <taxon>Gunneridae</taxon>
        <taxon>Pentapetalae</taxon>
        <taxon>rosids</taxon>
        <taxon>malvids</taxon>
        <taxon>Brassicales</taxon>
        <taxon>Brassicaceae</taxon>
        <taxon>Arabideae</taxon>
        <taxon>Arabis</taxon>
    </lineage>
</organism>
<accession>A0A565B8Y2</accession>
<sequence>MDETAYNKKPLLMRDGGKDHVPSTGKKTLDIIPTEPPRITLIMSEGMTAQGLTHLLQLSRETGSLPGILLGGFMESLSCQKAILKPQRRPLQNHLENL</sequence>
<gene>
    <name evidence="2" type="ORF">ANE_LOCUS8427</name>
</gene>
<dbReference type="Proteomes" id="UP000489600">
    <property type="component" value="Unassembled WGS sequence"/>
</dbReference>
<proteinExistence type="predicted"/>
<dbReference type="EMBL" id="CABITT030000003">
    <property type="protein sequence ID" value="VVA97982.1"/>
    <property type="molecule type" value="Genomic_DNA"/>
</dbReference>
<feature type="region of interest" description="Disordered" evidence="1">
    <location>
        <begin position="1"/>
        <end position="30"/>
    </location>
</feature>
<name>A0A565B8Y2_9BRAS</name>
<protein>
    <submittedName>
        <fullName evidence="2">Uncharacterized protein</fullName>
    </submittedName>
</protein>
<reference evidence="2" key="1">
    <citation type="submission" date="2019-07" db="EMBL/GenBank/DDBJ databases">
        <authorList>
            <person name="Dittberner H."/>
        </authorList>
    </citation>
    <scope>NUCLEOTIDE SEQUENCE [LARGE SCALE GENOMIC DNA]</scope>
</reference>
<evidence type="ECO:0000256" key="1">
    <source>
        <dbReference type="SAM" id="MobiDB-lite"/>
    </source>
</evidence>
<keyword evidence="3" id="KW-1185">Reference proteome</keyword>
<evidence type="ECO:0000313" key="3">
    <source>
        <dbReference type="Proteomes" id="UP000489600"/>
    </source>
</evidence>
<evidence type="ECO:0000313" key="2">
    <source>
        <dbReference type="EMBL" id="VVA97982.1"/>
    </source>
</evidence>
<dbReference type="AlphaFoldDB" id="A0A565B8Y2"/>
<comment type="caution">
    <text evidence="2">The sequence shown here is derived from an EMBL/GenBank/DDBJ whole genome shotgun (WGS) entry which is preliminary data.</text>
</comment>